<gene>
    <name evidence="2" type="ORF">EYC87_08325</name>
</gene>
<dbReference type="EMBL" id="SHNP01000002">
    <property type="protein sequence ID" value="MCX2973583.1"/>
    <property type="molecule type" value="Genomic_DNA"/>
</dbReference>
<reference evidence="2" key="1">
    <citation type="submission" date="2019-02" db="EMBL/GenBank/DDBJ databases">
        <authorList>
            <person name="Li S.-H."/>
        </authorList>
    </citation>
    <scope>NUCLEOTIDE SEQUENCE</scope>
    <source>
        <strain evidence="2">IMCC8485</strain>
    </source>
</reference>
<feature type="transmembrane region" description="Helical" evidence="1">
    <location>
        <begin position="179"/>
        <end position="196"/>
    </location>
</feature>
<accession>A0ABT3SUB3</accession>
<evidence type="ECO:0000313" key="3">
    <source>
        <dbReference type="Proteomes" id="UP001143307"/>
    </source>
</evidence>
<proteinExistence type="predicted"/>
<protein>
    <recommendedName>
        <fullName evidence="4">IPTL-CTERM protein sorting domain-containing protein</fullName>
    </recommendedName>
</protein>
<keyword evidence="1" id="KW-0812">Transmembrane</keyword>
<keyword evidence="1" id="KW-1133">Transmembrane helix</keyword>
<dbReference type="Proteomes" id="UP001143307">
    <property type="component" value="Unassembled WGS sequence"/>
</dbReference>
<name>A0ABT3SUB3_9GAMM</name>
<keyword evidence="1" id="KW-0472">Membrane</keyword>
<comment type="caution">
    <text evidence="2">The sequence shown here is derived from an EMBL/GenBank/DDBJ whole genome shotgun (WGS) entry which is preliminary data.</text>
</comment>
<evidence type="ECO:0000256" key="1">
    <source>
        <dbReference type="SAM" id="Phobius"/>
    </source>
</evidence>
<keyword evidence="3" id="KW-1185">Reference proteome</keyword>
<evidence type="ECO:0000313" key="2">
    <source>
        <dbReference type="EMBL" id="MCX2973583.1"/>
    </source>
</evidence>
<sequence>MKAVAESEIFIYESGSDVAVSGEGTVDLSGLSLEAPFGAGPIAFLVNGLDASGGESPGVSVGSPGGGVLFYCVAAGPASFGSGSLATTSVGSGDQWGLYGIPIGATGVAPGTICLLLPNGYTSGAFLSGTATYENTDLTALGLTIGEYVYTWGSDKLTLIVGARPGPVAPGPVAPVPTLPFYALLALTGLLGLFGLRKLKK</sequence>
<organism evidence="2 3">
    <name type="scientific">Candidatus Seongchinamella marina</name>
    <dbReference type="NCBI Taxonomy" id="2518990"/>
    <lineage>
        <taxon>Bacteria</taxon>
        <taxon>Pseudomonadati</taxon>
        <taxon>Pseudomonadota</taxon>
        <taxon>Gammaproteobacteria</taxon>
        <taxon>Cellvibrionales</taxon>
        <taxon>Halieaceae</taxon>
        <taxon>Seongchinamella</taxon>
    </lineage>
</organism>
<evidence type="ECO:0008006" key="4">
    <source>
        <dbReference type="Google" id="ProtNLM"/>
    </source>
</evidence>
<dbReference type="RefSeq" id="WP_279252470.1">
    <property type="nucleotide sequence ID" value="NZ_SHNP01000002.1"/>
</dbReference>